<feature type="domain" description="EamA" evidence="2">
    <location>
        <begin position="12"/>
        <end position="144"/>
    </location>
</feature>
<feature type="transmembrane region" description="Helical" evidence="1">
    <location>
        <begin position="266"/>
        <end position="284"/>
    </location>
</feature>
<dbReference type="PANTHER" id="PTHR22911:SF103">
    <property type="entry name" value="BLR2811 PROTEIN"/>
    <property type="match status" value="1"/>
</dbReference>
<feature type="transmembrane region" description="Helical" evidence="1">
    <location>
        <begin position="154"/>
        <end position="174"/>
    </location>
</feature>
<dbReference type="Proteomes" id="UP000429555">
    <property type="component" value="Unassembled WGS sequence"/>
</dbReference>
<keyword evidence="1" id="KW-0472">Membrane</keyword>
<dbReference type="Gene3D" id="1.10.3730.20">
    <property type="match status" value="1"/>
</dbReference>
<feature type="transmembrane region" description="Helical" evidence="1">
    <location>
        <begin position="41"/>
        <end position="60"/>
    </location>
</feature>
<keyword evidence="1" id="KW-1133">Transmembrane helix</keyword>
<organism evidence="3 4">
    <name type="scientific">Pseudomonas xionganensis</name>
    <dbReference type="NCBI Taxonomy" id="2654845"/>
    <lineage>
        <taxon>Bacteria</taxon>
        <taxon>Pseudomonadati</taxon>
        <taxon>Pseudomonadota</taxon>
        <taxon>Gammaproteobacteria</taxon>
        <taxon>Pseudomonadales</taxon>
        <taxon>Pseudomonadaceae</taxon>
        <taxon>Pseudomonas</taxon>
    </lineage>
</organism>
<dbReference type="AlphaFoldDB" id="A0A6I4L083"/>
<dbReference type="Pfam" id="PF00892">
    <property type="entry name" value="EamA"/>
    <property type="match status" value="2"/>
</dbReference>
<evidence type="ECO:0000256" key="1">
    <source>
        <dbReference type="SAM" id="Phobius"/>
    </source>
</evidence>
<proteinExistence type="predicted"/>
<protein>
    <submittedName>
        <fullName evidence="3">EamA family transporter</fullName>
    </submittedName>
</protein>
<keyword evidence="1" id="KW-0812">Transmembrane</keyword>
<evidence type="ECO:0000313" key="4">
    <source>
        <dbReference type="Proteomes" id="UP000429555"/>
    </source>
</evidence>
<name>A0A6I4L083_9PSED</name>
<feature type="transmembrane region" description="Helical" evidence="1">
    <location>
        <begin position="103"/>
        <end position="121"/>
    </location>
</feature>
<dbReference type="RefSeq" id="WP_160344551.1">
    <property type="nucleotide sequence ID" value="NZ_WKJZ01000001.1"/>
</dbReference>
<evidence type="ECO:0000313" key="3">
    <source>
        <dbReference type="EMBL" id="MVW75423.1"/>
    </source>
</evidence>
<comment type="caution">
    <text evidence="3">The sequence shown here is derived from an EMBL/GenBank/DDBJ whole genome shotgun (WGS) entry which is preliminary data.</text>
</comment>
<dbReference type="PANTHER" id="PTHR22911">
    <property type="entry name" value="ACYL-MALONYL CONDENSING ENZYME-RELATED"/>
    <property type="match status" value="1"/>
</dbReference>
<feature type="transmembrane region" description="Helical" evidence="1">
    <location>
        <begin position="186"/>
        <end position="206"/>
    </location>
</feature>
<reference evidence="3 4" key="1">
    <citation type="submission" date="2019-11" db="EMBL/GenBank/DDBJ databases">
        <title>Pseudomonas flavidum sp. nov., isolated from Baiyang Lake.</title>
        <authorList>
            <person name="Zhao Y."/>
        </authorList>
    </citation>
    <scope>NUCLEOTIDE SEQUENCE [LARGE SCALE GENOMIC DNA]</scope>
    <source>
        <strain evidence="4">R-22-3 w-18</strain>
    </source>
</reference>
<feature type="transmembrane region" description="Helical" evidence="1">
    <location>
        <begin position="240"/>
        <end position="260"/>
    </location>
</feature>
<keyword evidence="4" id="KW-1185">Reference proteome</keyword>
<dbReference type="InterPro" id="IPR037185">
    <property type="entry name" value="EmrE-like"/>
</dbReference>
<feature type="domain" description="EamA" evidence="2">
    <location>
        <begin position="154"/>
        <end position="278"/>
    </location>
</feature>
<dbReference type="GO" id="GO:0016020">
    <property type="term" value="C:membrane"/>
    <property type="evidence" value="ECO:0007669"/>
    <property type="project" value="InterPro"/>
</dbReference>
<accession>A0A6I4L083</accession>
<feature type="transmembrane region" description="Helical" evidence="1">
    <location>
        <begin position="212"/>
        <end position="233"/>
    </location>
</feature>
<gene>
    <name evidence="3" type="ORF">GJV18_08845</name>
</gene>
<dbReference type="SUPFAM" id="SSF103481">
    <property type="entry name" value="Multidrug resistance efflux transporter EmrE"/>
    <property type="match status" value="2"/>
</dbReference>
<evidence type="ECO:0000259" key="2">
    <source>
        <dbReference type="Pfam" id="PF00892"/>
    </source>
</evidence>
<dbReference type="InterPro" id="IPR000620">
    <property type="entry name" value="EamA_dom"/>
</dbReference>
<dbReference type="EMBL" id="WKJZ01000001">
    <property type="protein sequence ID" value="MVW75423.1"/>
    <property type="molecule type" value="Genomic_DNA"/>
</dbReference>
<feature type="transmembrane region" description="Helical" evidence="1">
    <location>
        <begin position="128"/>
        <end position="148"/>
    </location>
</feature>
<sequence>MPSALASSPSIRGIVLTLLAVLCFASHDAMAKYLADLYPILLLTWFRYLSHTVLLGSLLLPRHGLAALRSKRPGLQLCRALALLGISLLFVTGLRYVPLAEATAVIFLAPLLVTLLSAIFLRERVRPVQWLAVLLGFVGVLVIVRPSAELFEPAILLPLGAAFCFALYQILTRLSAPHDSAATSNLLAGLINLSLVSLLLPLFWQAPEWEHLLALLSLGVMGMCGHQLLTLAFRHATPALLAPFSYGQLVIAGLFGWLFFDQLPDAIALLGMALVIVAGLAVAYRRGAVQ</sequence>
<feature type="transmembrane region" description="Helical" evidence="1">
    <location>
        <begin position="80"/>
        <end position="97"/>
    </location>
</feature>